<dbReference type="InterPro" id="IPR002018">
    <property type="entry name" value="CarbesteraseB"/>
</dbReference>
<dbReference type="InterPro" id="IPR029058">
    <property type="entry name" value="AB_hydrolase_fold"/>
</dbReference>
<feature type="chain" id="PRO_5042831352" description="Carboxylesterase type B domain-containing protein" evidence="2">
    <location>
        <begin position="28"/>
        <end position="598"/>
    </location>
</feature>
<dbReference type="AlphaFoldDB" id="A0AAN6JPY0"/>
<dbReference type="InterPro" id="IPR050309">
    <property type="entry name" value="Type-B_Carboxylest/Lipase"/>
</dbReference>
<dbReference type="SUPFAM" id="SSF53474">
    <property type="entry name" value="alpha/beta-Hydrolases"/>
    <property type="match status" value="1"/>
</dbReference>
<gene>
    <name evidence="4" type="ORF">OC842_000127</name>
</gene>
<comment type="caution">
    <text evidence="4">The sequence shown here is derived from an EMBL/GenBank/DDBJ whole genome shotgun (WGS) entry which is preliminary data.</text>
</comment>
<feature type="signal peptide" evidence="2">
    <location>
        <begin position="1"/>
        <end position="27"/>
    </location>
</feature>
<accession>A0AAN6JPY0</accession>
<dbReference type="Proteomes" id="UP001176521">
    <property type="component" value="Unassembled WGS sequence"/>
</dbReference>
<protein>
    <recommendedName>
        <fullName evidence="3">Carboxylesterase type B domain-containing protein</fullName>
    </recommendedName>
</protein>
<evidence type="ECO:0000313" key="4">
    <source>
        <dbReference type="EMBL" id="KAK0541168.1"/>
    </source>
</evidence>
<name>A0AAN6JPY0_9BASI</name>
<feature type="compositionally biased region" description="Polar residues" evidence="1">
    <location>
        <begin position="498"/>
        <end position="508"/>
    </location>
</feature>
<feature type="region of interest" description="Disordered" evidence="1">
    <location>
        <begin position="497"/>
        <end position="517"/>
    </location>
</feature>
<dbReference type="Gene3D" id="3.40.50.1820">
    <property type="entry name" value="alpha/beta hydrolase"/>
    <property type="match status" value="1"/>
</dbReference>
<dbReference type="Pfam" id="PF00135">
    <property type="entry name" value="COesterase"/>
    <property type="match status" value="1"/>
</dbReference>
<organism evidence="4 5">
    <name type="scientific">Tilletia horrida</name>
    <dbReference type="NCBI Taxonomy" id="155126"/>
    <lineage>
        <taxon>Eukaryota</taxon>
        <taxon>Fungi</taxon>
        <taxon>Dikarya</taxon>
        <taxon>Basidiomycota</taxon>
        <taxon>Ustilaginomycotina</taxon>
        <taxon>Exobasidiomycetes</taxon>
        <taxon>Tilletiales</taxon>
        <taxon>Tilletiaceae</taxon>
        <taxon>Tilletia</taxon>
    </lineage>
</organism>
<dbReference type="PANTHER" id="PTHR11559">
    <property type="entry name" value="CARBOXYLESTERASE"/>
    <property type="match status" value="1"/>
</dbReference>
<evidence type="ECO:0000259" key="3">
    <source>
        <dbReference type="Pfam" id="PF00135"/>
    </source>
</evidence>
<evidence type="ECO:0000256" key="1">
    <source>
        <dbReference type="SAM" id="MobiDB-lite"/>
    </source>
</evidence>
<evidence type="ECO:0000313" key="5">
    <source>
        <dbReference type="Proteomes" id="UP001176521"/>
    </source>
</evidence>
<proteinExistence type="predicted"/>
<keyword evidence="5" id="KW-1185">Reference proteome</keyword>
<sequence length="598" mass="64028">MLLSSWTAAAAAPLALLSLLATGLAGATPHRQQQEHRRAPPSVSPPLLRRATASVSAGDQGTFIGNVVGDQEQYYGIPFAEPPARFKQPQPVQPYSGVGPRDATQTGHVCWQSGSGYKPPVLDEDCLVLNIYKPASATASSKLPVMVWIYGGGWQVGSSISPTTNATALVDASIASQQPIIFVSIQYRVGVFGFIGGKDAAAAAQAGTVDLNAGLYDQRQALRWIQKYISYFGGDPTRVTAFGQSAGAASVSTHMIANGGQLGGLFSGAIMQSGSASNYPRFYPGDDRPQQIYSDLLAASNCADLACLQNLDASMLNQAQAAVIKTWVSAFVPVIDPYFYPTTPSFAFKTGAMADIPFITGTCLDDGTLIRSARNVSSDADFADFIARQYGNQTAFGIGLLSQLYSPDPADGCPFRTELFGVSSSDPIYSSQYKRSAAVINDLLFLAPKRMQLYGALNNPKKFKSSTWSYLFAQRGPASIAGTGVAHGSDVRYVFAQPPTSNSPADSNDGSDDGFMRLAESTPDADDVAQTSQMMVASWLAFAYRRDPNANGVPNWPAYDLKNMASMQWQGSNTTVIPDTFRKLQTDMFLANPFTYWI</sequence>
<evidence type="ECO:0000256" key="2">
    <source>
        <dbReference type="SAM" id="SignalP"/>
    </source>
</evidence>
<dbReference type="EMBL" id="JAPDMQ010000003">
    <property type="protein sequence ID" value="KAK0541168.1"/>
    <property type="molecule type" value="Genomic_DNA"/>
</dbReference>
<feature type="domain" description="Carboxylesterase type B" evidence="3">
    <location>
        <begin position="61"/>
        <end position="574"/>
    </location>
</feature>
<keyword evidence="2" id="KW-0732">Signal</keyword>
<reference evidence="4" key="1">
    <citation type="journal article" date="2023" name="PhytoFront">
        <title>Draft Genome Resources of Seven Strains of Tilletia horrida, Causal Agent of Kernel Smut of Rice.</title>
        <authorList>
            <person name="Khanal S."/>
            <person name="Antony Babu S."/>
            <person name="Zhou X.G."/>
        </authorList>
    </citation>
    <scope>NUCLEOTIDE SEQUENCE</scope>
    <source>
        <strain evidence="4">TX3</strain>
    </source>
</reference>